<dbReference type="InterPro" id="IPR036013">
    <property type="entry name" value="Band_7/SPFH_dom_sf"/>
</dbReference>
<protein>
    <recommendedName>
        <fullName evidence="3">Band 7 domain-containing protein</fullName>
    </recommendedName>
</protein>
<gene>
    <name evidence="4" type="ORF">GGR27_000385</name>
</gene>
<sequence>MFGLKHASFDATTYVIHYQKGKVQQEGRGLSFFYFAPNSSIAAIPMSSNDLPFIFGSTTRDYQTISTQGQISYRVIHPEMLAAVLDFTVDARGNYKSNDVEKLNQRIINEAQTSTSTYVHQTPLKEVLRSGKVIEGRIFEGLLSSAAVSLLGVEIMGVNVLKISANPETARALETETRERLLQEADEAVYERRNFAVEQERRIKETELNTEIAVKEKQKQIAEKQMESDVMRSENQRELRELQLSADISMEDKRQALITQKVENDRKEADARKYVLEANLEPYRDIDWKTLTALKGGNSPAGDIALAFREMADNAGKIGNLNISPDLLETVLKDRPERRNSPRNER</sequence>
<organism evidence="4 5">
    <name type="scientific">Neolewinella antarctica</name>
    <dbReference type="NCBI Taxonomy" id="442734"/>
    <lineage>
        <taxon>Bacteria</taxon>
        <taxon>Pseudomonadati</taxon>
        <taxon>Bacteroidota</taxon>
        <taxon>Saprospiria</taxon>
        <taxon>Saprospirales</taxon>
        <taxon>Lewinellaceae</taxon>
        <taxon>Neolewinella</taxon>
    </lineage>
</organism>
<feature type="domain" description="Band 7" evidence="3">
    <location>
        <begin position="14"/>
        <end position="192"/>
    </location>
</feature>
<accession>A0ABX0X7E0</accession>
<keyword evidence="2" id="KW-0175">Coiled coil</keyword>
<dbReference type="Gene3D" id="3.30.479.30">
    <property type="entry name" value="Band 7 domain"/>
    <property type="match status" value="1"/>
</dbReference>
<evidence type="ECO:0000313" key="4">
    <source>
        <dbReference type="EMBL" id="NJC24904.1"/>
    </source>
</evidence>
<dbReference type="InterPro" id="IPR001107">
    <property type="entry name" value="Band_7"/>
</dbReference>
<evidence type="ECO:0000256" key="1">
    <source>
        <dbReference type="ARBA" id="ARBA00004167"/>
    </source>
</evidence>
<proteinExistence type="predicted"/>
<keyword evidence="5" id="KW-1185">Reference proteome</keyword>
<dbReference type="Pfam" id="PF01145">
    <property type="entry name" value="Band_7"/>
    <property type="match status" value="1"/>
</dbReference>
<dbReference type="EMBL" id="JAATJH010000001">
    <property type="protein sequence ID" value="NJC24904.1"/>
    <property type="molecule type" value="Genomic_DNA"/>
</dbReference>
<comment type="subcellular location">
    <subcellularLocation>
        <location evidence="1">Membrane</location>
        <topology evidence="1">Single-pass membrane protein</topology>
    </subcellularLocation>
</comment>
<dbReference type="Proteomes" id="UP000770785">
    <property type="component" value="Unassembled WGS sequence"/>
</dbReference>
<comment type="caution">
    <text evidence="4">The sequence shown here is derived from an EMBL/GenBank/DDBJ whole genome shotgun (WGS) entry which is preliminary data.</text>
</comment>
<dbReference type="RefSeq" id="WP_168035701.1">
    <property type="nucleotide sequence ID" value="NZ_JAATJH010000001.1"/>
</dbReference>
<evidence type="ECO:0000259" key="3">
    <source>
        <dbReference type="Pfam" id="PF01145"/>
    </source>
</evidence>
<dbReference type="SUPFAM" id="SSF117892">
    <property type="entry name" value="Band 7/SPFH domain"/>
    <property type="match status" value="1"/>
</dbReference>
<name>A0ABX0X7E0_9BACT</name>
<feature type="coiled-coil region" evidence="2">
    <location>
        <begin position="205"/>
        <end position="234"/>
    </location>
</feature>
<evidence type="ECO:0000313" key="5">
    <source>
        <dbReference type="Proteomes" id="UP000770785"/>
    </source>
</evidence>
<evidence type="ECO:0000256" key="2">
    <source>
        <dbReference type="SAM" id="Coils"/>
    </source>
</evidence>
<reference evidence="4 5" key="1">
    <citation type="submission" date="2020-03" db="EMBL/GenBank/DDBJ databases">
        <title>Genomic Encyclopedia of Type Strains, Phase IV (KMG-IV): sequencing the most valuable type-strain genomes for metagenomic binning, comparative biology and taxonomic classification.</title>
        <authorList>
            <person name="Goeker M."/>
        </authorList>
    </citation>
    <scope>NUCLEOTIDE SEQUENCE [LARGE SCALE GENOMIC DNA]</scope>
    <source>
        <strain evidence="4 5">DSM 105096</strain>
    </source>
</reference>